<dbReference type="PROSITE" id="PS00060">
    <property type="entry name" value="ADH_IRON_2"/>
    <property type="match status" value="1"/>
</dbReference>
<organism evidence="6 7">
    <name type="scientific">Acinetobacter junii CIP 107470 = MTCC 11364</name>
    <dbReference type="NCBI Taxonomy" id="1217666"/>
    <lineage>
        <taxon>Bacteria</taxon>
        <taxon>Pseudomonadati</taxon>
        <taxon>Pseudomonadota</taxon>
        <taxon>Gammaproteobacteria</taxon>
        <taxon>Moraxellales</taxon>
        <taxon>Moraxellaceae</taxon>
        <taxon>Acinetobacter</taxon>
    </lineage>
</organism>
<proteinExistence type="inferred from homology"/>
<protein>
    <submittedName>
        <fullName evidence="6">Putative oxidoreductase YqhD</fullName>
    </submittedName>
</protein>
<dbReference type="GO" id="GO:0046872">
    <property type="term" value="F:metal ion binding"/>
    <property type="evidence" value="ECO:0007669"/>
    <property type="project" value="InterPro"/>
</dbReference>
<dbReference type="Gene3D" id="1.20.1090.10">
    <property type="entry name" value="Dehydroquinate synthase-like - alpha domain"/>
    <property type="match status" value="1"/>
</dbReference>
<evidence type="ECO:0000313" key="6">
    <source>
        <dbReference type="EMBL" id="EPR87405.1"/>
    </source>
</evidence>
<dbReference type="Pfam" id="PF00465">
    <property type="entry name" value="Fe-ADH"/>
    <property type="match status" value="1"/>
</dbReference>
<dbReference type="InterPro" id="IPR044731">
    <property type="entry name" value="BDH-like"/>
</dbReference>
<dbReference type="EMBL" id="ASYZ01000012">
    <property type="protein sequence ID" value="EPR87405.1"/>
    <property type="molecule type" value="Genomic_DNA"/>
</dbReference>
<dbReference type="GO" id="GO:1990002">
    <property type="term" value="F:methylglyoxal reductase (NADPH) (acetol producing) activity"/>
    <property type="evidence" value="ECO:0007669"/>
    <property type="project" value="TreeGrafter"/>
</dbReference>
<evidence type="ECO:0000259" key="5">
    <source>
        <dbReference type="Pfam" id="PF25137"/>
    </source>
</evidence>
<dbReference type="Proteomes" id="UP000018420">
    <property type="component" value="Unassembled WGS sequence"/>
</dbReference>
<comment type="cofactor">
    <cofactor evidence="1">
        <name>Fe cation</name>
        <dbReference type="ChEBI" id="CHEBI:24875"/>
    </cofactor>
</comment>
<comment type="caution">
    <text evidence="6">The sequence shown here is derived from an EMBL/GenBank/DDBJ whole genome shotgun (WGS) entry which is preliminary data.</text>
</comment>
<evidence type="ECO:0000259" key="4">
    <source>
        <dbReference type="Pfam" id="PF00465"/>
    </source>
</evidence>
<dbReference type="PROSITE" id="PS00913">
    <property type="entry name" value="ADH_IRON_1"/>
    <property type="match status" value="1"/>
</dbReference>
<dbReference type="GO" id="GO:0008106">
    <property type="term" value="F:alcohol dehydrogenase (NADP+) activity"/>
    <property type="evidence" value="ECO:0007669"/>
    <property type="project" value="TreeGrafter"/>
</dbReference>
<evidence type="ECO:0000256" key="3">
    <source>
        <dbReference type="ARBA" id="ARBA00023002"/>
    </source>
</evidence>
<feature type="domain" description="Fe-containing alcohol dehydrogenase-like C-terminal" evidence="5">
    <location>
        <begin position="222"/>
        <end position="392"/>
    </location>
</feature>
<dbReference type="PATRIC" id="fig|1330047.3.peg.154"/>
<dbReference type="GO" id="GO:0005829">
    <property type="term" value="C:cytosol"/>
    <property type="evidence" value="ECO:0007669"/>
    <property type="project" value="TreeGrafter"/>
</dbReference>
<dbReference type="SUPFAM" id="SSF56796">
    <property type="entry name" value="Dehydroquinate synthase-like"/>
    <property type="match status" value="1"/>
</dbReference>
<feature type="domain" description="Alcohol dehydrogenase iron-type/glycerol dehydrogenase GldA" evidence="4">
    <location>
        <begin position="44"/>
        <end position="210"/>
    </location>
</feature>
<evidence type="ECO:0000313" key="7">
    <source>
        <dbReference type="Proteomes" id="UP000018420"/>
    </source>
</evidence>
<dbReference type="AlphaFoldDB" id="S7WW60"/>
<reference evidence="6 7" key="1">
    <citation type="submission" date="2013-05" db="EMBL/GenBank/DDBJ databases">
        <title>Genome assembly of Acinetobacter junii MTCC 11364.</title>
        <authorList>
            <person name="Khatri I."/>
            <person name="Singh N.K."/>
            <person name="Subramanian S."/>
            <person name="Mayilraj S."/>
        </authorList>
    </citation>
    <scope>NUCLEOTIDE SEQUENCE [LARGE SCALE GENOMIC DNA]</scope>
    <source>
        <strain evidence="6 7">MTCC 11364</strain>
    </source>
</reference>
<sequence length="420" mass="46510">MVQSKAAVLSNFFKVYLMNNGGFSNQLVDHPRIKNMLNFNFYNPTRIIFGGDTIAKINDYVPTEAKVLMLFGGESARKNGTLAEVREALGAREIHEFGGIEPNPSYETLMKAVELIREQKIDFLMAVGGGSVIDGTKFIAAAVNYTGDAWEILETHGTKITQALPFASVLTLPATGSEMNSGGVVTRKSTQAKLSFSSPYVFPQFSVLDPNKTFSLPTRQLANGVVDAFVHVMEQYLTYPVNAQVQDRFAEGLLQTLIEIGPKILEDSADYDTRANLMWAASMALNGLIGAGVPQDWSTHLIGHELTALHGIDHARTLAIVLPANLQVRRQEKREKLLQYAARVWQIVEGDEEQRIDTVIARTRAFFEQLGLPTRLSDYGLGETDIEIIITQLKSHNLTQLGEHKTVSLEISRQILEMSI</sequence>
<dbReference type="FunFam" id="1.20.1090.10:FF:000005">
    <property type="entry name" value="Alcohol dehydrogenase YqhD"/>
    <property type="match status" value="1"/>
</dbReference>
<dbReference type="InterPro" id="IPR056798">
    <property type="entry name" value="ADH_Fe_C"/>
</dbReference>
<dbReference type="PANTHER" id="PTHR43633:SF1">
    <property type="entry name" value="ALCOHOL DEHYDROGENASE YQHD"/>
    <property type="match status" value="1"/>
</dbReference>
<dbReference type="GO" id="GO:1990362">
    <property type="term" value="F:butanol dehydrogenase (NAD+) activity"/>
    <property type="evidence" value="ECO:0007669"/>
    <property type="project" value="InterPro"/>
</dbReference>
<dbReference type="InterPro" id="IPR001670">
    <property type="entry name" value="ADH_Fe/GldA"/>
</dbReference>
<dbReference type="eggNOG" id="COG1979">
    <property type="taxonomic scope" value="Bacteria"/>
</dbReference>
<dbReference type="InterPro" id="IPR018211">
    <property type="entry name" value="ADH_Fe_CS"/>
</dbReference>
<accession>S7WW60</accession>
<evidence type="ECO:0000256" key="1">
    <source>
        <dbReference type="ARBA" id="ARBA00001962"/>
    </source>
</evidence>
<evidence type="ECO:0000256" key="2">
    <source>
        <dbReference type="ARBA" id="ARBA00007358"/>
    </source>
</evidence>
<dbReference type="CDD" id="cd08187">
    <property type="entry name" value="BDH"/>
    <property type="match status" value="1"/>
</dbReference>
<dbReference type="Pfam" id="PF25137">
    <property type="entry name" value="ADH_Fe_C"/>
    <property type="match status" value="1"/>
</dbReference>
<comment type="similarity">
    <text evidence="2">Belongs to the iron-containing alcohol dehydrogenase family.</text>
</comment>
<dbReference type="PANTHER" id="PTHR43633">
    <property type="entry name" value="ALCOHOL DEHYDROGENASE YQHD"/>
    <property type="match status" value="1"/>
</dbReference>
<dbReference type="Gene3D" id="3.40.50.1970">
    <property type="match status" value="1"/>
</dbReference>
<gene>
    <name evidence="6" type="ORF">L292_0384</name>
</gene>
<dbReference type="FunFam" id="3.40.50.1970:FF:000003">
    <property type="entry name" value="Alcohol dehydrogenase, iron-containing"/>
    <property type="match status" value="1"/>
</dbReference>
<name>S7WW60_ACIJU</name>
<keyword evidence="3" id="KW-0560">Oxidoreductase</keyword>